<evidence type="ECO:0000313" key="1">
    <source>
        <dbReference type="EMBL" id="QCE04046.1"/>
    </source>
</evidence>
<dbReference type="AlphaFoldDB" id="A0A4D6MRD5"/>
<name>A0A4D6MRD5_VIGUN</name>
<dbReference type="Proteomes" id="UP000501690">
    <property type="component" value="Linkage Group LG8"/>
</dbReference>
<proteinExistence type="predicted"/>
<evidence type="ECO:0000313" key="2">
    <source>
        <dbReference type="Proteomes" id="UP000501690"/>
    </source>
</evidence>
<protein>
    <submittedName>
        <fullName evidence="1">Uncharacterized protein</fullName>
    </submittedName>
</protein>
<keyword evidence="2" id="KW-1185">Reference proteome</keyword>
<organism evidence="1 2">
    <name type="scientific">Vigna unguiculata</name>
    <name type="common">Cowpea</name>
    <dbReference type="NCBI Taxonomy" id="3917"/>
    <lineage>
        <taxon>Eukaryota</taxon>
        <taxon>Viridiplantae</taxon>
        <taxon>Streptophyta</taxon>
        <taxon>Embryophyta</taxon>
        <taxon>Tracheophyta</taxon>
        <taxon>Spermatophyta</taxon>
        <taxon>Magnoliopsida</taxon>
        <taxon>eudicotyledons</taxon>
        <taxon>Gunneridae</taxon>
        <taxon>Pentapetalae</taxon>
        <taxon>rosids</taxon>
        <taxon>fabids</taxon>
        <taxon>Fabales</taxon>
        <taxon>Fabaceae</taxon>
        <taxon>Papilionoideae</taxon>
        <taxon>50 kb inversion clade</taxon>
        <taxon>NPAAA clade</taxon>
        <taxon>indigoferoid/millettioid clade</taxon>
        <taxon>Phaseoleae</taxon>
        <taxon>Vigna</taxon>
    </lineage>
</organism>
<reference evidence="1 2" key="1">
    <citation type="submission" date="2019-04" db="EMBL/GenBank/DDBJ databases">
        <title>An improved genome assembly and genetic linkage map for asparagus bean, Vigna unguiculata ssp. sesquipedialis.</title>
        <authorList>
            <person name="Xia Q."/>
            <person name="Zhang R."/>
            <person name="Dong Y."/>
        </authorList>
    </citation>
    <scope>NUCLEOTIDE SEQUENCE [LARGE SCALE GENOMIC DNA]</scope>
    <source>
        <tissue evidence="1">Leaf</tissue>
    </source>
</reference>
<sequence>MTPLRLYAPLDPPATSSAHVYRVYDHRQTQADRSTCEKPCYGSHTVMPCGVPNTNNIRTSQDYQTRQLITEEGNLTGPIRTRRCMHTHTDNTRQLKPQLKSSSCSSAILSHNSRDAILSHNPRNATCLTTILSLNSRDTF</sequence>
<gene>
    <name evidence="1" type="ORF">DEO72_LG8g2079</name>
</gene>
<accession>A0A4D6MRD5</accession>
<dbReference type="EMBL" id="CP039352">
    <property type="protein sequence ID" value="QCE04046.1"/>
    <property type="molecule type" value="Genomic_DNA"/>
</dbReference>